<dbReference type="EMBL" id="KZ825797">
    <property type="protein sequence ID" value="PYI00013.1"/>
    <property type="molecule type" value="Genomic_DNA"/>
</dbReference>
<reference evidence="1 2" key="1">
    <citation type="submission" date="2018-02" db="EMBL/GenBank/DDBJ databases">
        <title>The genomes of Aspergillus section Nigri reveals drivers in fungal speciation.</title>
        <authorList>
            <consortium name="DOE Joint Genome Institute"/>
            <person name="Vesth T.C."/>
            <person name="Nybo J."/>
            <person name="Theobald S."/>
            <person name="Brandl J."/>
            <person name="Frisvad J.C."/>
            <person name="Nielsen K.F."/>
            <person name="Lyhne E.K."/>
            <person name="Kogle M.E."/>
            <person name="Kuo A."/>
            <person name="Riley R."/>
            <person name="Clum A."/>
            <person name="Nolan M."/>
            <person name="Lipzen A."/>
            <person name="Salamov A."/>
            <person name="Henrissat B."/>
            <person name="Wiebenga A."/>
            <person name="De vries R.P."/>
            <person name="Grigoriev I.V."/>
            <person name="Mortensen U.H."/>
            <person name="Andersen M.R."/>
            <person name="Baker S.E."/>
        </authorList>
    </citation>
    <scope>NUCLEOTIDE SEQUENCE [LARGE SCALE GENOMIC DNA]</scope>
    <source>
        <strain evidence="1 2">CBS 707.79</strain>
    </source>
</reference>
<keyword evidence="2" id="KW-1185">Reference proteome</keyword>
<sequence>MPIDADFLKLSTIIQTTENVPTSDQRLREWSGSWDSGYQILYSYLYPIVEQFQIVRVLTIFNSEQYNHTGTVCDSALTLCSTAPDNYARITPGNARISIHHHSTDKIFTDMNALRQDPDKEGLRNQVRNEVNDRLGTVQTLSDQAKPWNDALRSYTRTELRDMLDDRDEADDFQDDLDALDRVKGLVEGFSMDDMQDSLQEVEKMSDAGGTRALMTTFLQVW</sequence>
<dbReference type="AlphaFoldDB" id="A0A319F4N4"/>
<evidence type="ECO:0000313" key="1">
    <source>
        <dbReference type="EMBL" id="PYI00013.1"/>
    </source>
</evidence>
<gene>
    <name evidence="1" type="ORF">BO71DRAFT_436850</name>
</gene>
<dbReference type="OrthoDB" id="4427207at2759"/>
<dbReference type="VEuPathDB" id="FungiDB:BO71DRAFT_436850"/>
<accession>A0A319F4N4</accession>
<organism evidence="1 2">
    <name type="scientific">Aspergillus ellipticus CBS 707.79</name>
    <dbReference type="NCBI Taxonomy" id="1448320"/>
    <lineage>
        <taxon>Eukaryota</taxon>
        <taxon>Fungi</taxon>
        <taxon>Dikarya</taxon>
        <taxon>Ascomycota</taxon>
        <taxon>Pezizomycotina</taxon>
        <taxon>Eurotiomycetes</taxon>
        <taxon>Eurotiomycetidae</taxon>
        <taxon>Eurotiales</taxon>
        <taxon>Aspergillaceae</taxon>
        <taxon>Aspergillus</taxon>
        <taxon>Aspergillus subgen. Circumdati</taxon>
    </lineage>
</organism>
<name>A0A319F4N4_9EURO</name>
<protein>
    <submittedName>
        <fullName evidence="1">Uncharacterized protein</fullName>
    </submittedName>
</protein>
<evidence type="ECO:0000313" key="2">
    <source>
        <dbReference type="Proteomes" id="UP000247810"/>
    </source>
</evidence>
<proteinExistence type="predicted"/>
<dbReference type="Proteomes" id="UP000247810">
    <property type="component" value="Unassembled WGS sequence"/>
</dbReference>